<dbReference type="AlphaFoldDB" id="A0A9E6XUJ9"/>
<dbReference type="Pfam" id="PF00699">
    <property type="entry name" value="Urease_beta"/>
    <property type="match status" value="1"/>
</dbReference>
<dbReference type="Gene3D" id="2.10.150.10">
    <property type="entry name" value="Urease, beta subunit"/>
    <property type="match status" value="1"/>
</dbReference>
<gene>
    <name evidence="2" type="primary">ureB</name>
    <name evidence="2" type="ORF">DSM104329_01116</name>
</gene>
<sequence length="84" mass="8655">MRPGEIILADAPAPAADHARTATVAVTNAGRFDAYLTSHFPVARASAALRFDRDGLDGARPLLPSGASVLIPAGATVDVEVTWS</sequence>
<dbReference type="SUPFAM" id="SSF51278">
    <property type="entry name" value="Urease, beta-subunit"/>
    <property type="match status" value="1"/>
</dbReference>
<dbReference type="Proteomes" id="UP001162834">
    <property type="component" value="Chromosome"/>
</dbReference>
<dbReference type="EC" id="3.5.1.5" evidence="2"/>
<dbReference type="GO" id="GO:0043419">
    <property type="term" value="P:urea catabolic process"/>
    <property type="evidence" value="ECO:0007669"/>
    <property type="project" value="InterPro"/>
</dbReference>
<evidence type="ECO:0000313" key="3">
    <source>
        <dbReference type="Proteomes" id="UP001162834"/>
    </source>
</evidence>
<keyword evidence="3" id="KW-1185">Reference proteome</keyword>
<organism evidence="2 3">
    <name type="scientific">Capillimicrobium parvum</name>
    <dbReference type="NCBI Taxonomy" id="2884022"/>
    <lineage>
        <taxon>Bacteria</taxon>
        <taxon>Bacillati</taxon>
        <taxon>Actinomycetota</taxon>
        <taxon>Thermoleophilia</taxon>
        <taxon>Solirubrobacterales</taxon>
        <taxon>Capillimicrobiaceae</taxon>
        <taxon>Capillimicrobium</taxon>
    </lineage>
</organism>
<evidence type="ECO:0000256" key="1">
    <source>
        <dbReference type="ARBA" id="ARBA00022801"/>
    </source>
</evidence>
<dbReference type="InterPro" id="IPR002019">
    <property type="entry name" value="Urease_beta-like"/>
</dbReference>
<evidence type="ECO:0000313" key="2">
    <source>
        <dbReference type="EMBL" id="UGS34734.1"/>
    </source>
</evidence>
<dbReference type="InterPro" id="IPR036461">
    <property type="entry name" value="Urease_betasu_sf"/>
</dbReference>
<reference evidence="2" key="1">
    <citation type="journal article" date="2022" name="Int. J. Syst. Evol. Microbiol.">
        <title>Pseudomonas aegrilactucae sp. nov. and Pseudomonas morbosilactucae sp. nov., pathogens causing bacterial rot of lettuce in Japan.</title>
        <authorList>
            <person name="Sawada H."/>
            <person name="Fujikawa T."/>
            <person name="Satou M."/>
        </authorList>
    </citation>
    <scope>NUCLEOTIDE SEQUENCE</scope>
    <source>
        <strain evidence="2">0166_1</strain>
    </source>
</reference>
<accession>A0A9E6XUJ9</accession>
<dbReference type="RefSeq" id="WP_259314401.1">
    <property type="nucleotide sequence ID" value="NZ_CP087164.1"/>
</dbReference>
<dbReference type="GO" id="GO:0009039">
    <property type="term" value="F:urease activity"/>
    <property type="evidence" value="ECO:0007669"/>
    <property type="project" value="UniProtKB-EC"/>
</dbReference>
<dbReference type="EMBL" id="CP087164">
    <property type="protein sequence ID" value="UGS34734.1"/>
    <property type="molecule type" value="Genomic_DNA"/>
</dbReference>
<dbReference type="KEGG" id="sbae:DSM104329_01116"/>
<proteinExistence type="predicted"/>
<name>A0A9E6XUJ9_9ACTN</name>
<keyword evidence="1 2" id="KW-0378">Hydrolase</keyword>
<dbReference type="GO" id="GO:0035550">
    <property type="term" value="C:urease complex"/>
    <property type="evidence" value="ECO:0007669"/>
    <property type="project" value="InterPro"/>
</dbReference>
<protein>
    <submittedName>
        <fullName evidence="2">Urease subunit beta</fullName>
        <ecNumber evidence="2">3.5.1.5</ecNumber>
    </submittedName>
</protein>